<reference evidence="3" key="1">
    <citation type="submission" date="2013-03" db="EMBL/GenBank/DDBJ databases">
        <title>Complete sequence of YSA-PI pathogenic island of epidemic Yersinia enterocolitica 1B/O8 strain DMO110.</title>
        <authorList>
            <person name="Wolkowicz T."/>
            <person name="Zacharczuk K."/>
            <person name="Gierczynski R."/>
        </authorList>
    </citation>
    <scope>NUCLEOTIDE SEQUENCE</scope>
    <source>
        <strain evidence="3">DMO110</strain>
    </source>
</reference>
<dbReference type="AlphaFoldDB" id="R4TUD5"/>
<feature type="region of interest" description="Disordered" evidence="1">
    <location>
        <begin position="226"/>
        <end position="276"/>
    </location>
</feature>
<feature type="compositionally biased region" description="Basic and acidic residues" evidence="1">
    <location>
        <begin position="339"/>
        <end position="360"/>
    </location>
</feature>
<dbReference type="KEGG" id="yew:CH47_73"/>
<feature type="compositionally biased region" description="Basic and acidic residues" evidence="1">
    <location>
        <begin position="185"/>
        <end position="194"/>
    </location>
</feature>
<organism evidence="3">
    <name type="scientific">Yersinia enterocolitica</name>
    <dbReference type="NCBI Taxonomy" id="630"/>
    <lineage>
        <taxon>Bacteria</taxon>
        <taxon>Pseudomonadati</taxon>
        <taxon>Pseudomonadota</taxon>
        <taxon>Gammaproteobacteria</taxon>
        <taxon>Enterobacterales</taxon>
        <taxon>Yersiniaceae</taxon>
        <taxon>Yersinia</taxon>
    </lineage>
</organism>
<dbReference type="PATRIC" id="fig|630.32.peg.3564"/>
<feature type="compositionally biased region" description="Polar residues" evidence="1">
    <location>
        <begin position="226"/>
        <end position="253"/>
    </location>
</feature>
<evidence type="ECO:0000259" key="2">
    <source>
        <dbReference type="Pfam" id="PF02510"/>
    </source>
</evidence>
<proteinExistence type="predicted"/>
<sequence>MVAIKQVAHSAPPDIRKEEPANVSRPVTRNTDNGQAVKSFQQEVQKKMTELLAKAKQRKKQAEEQLAPALAPLMMPINSMPLSKQLALPNMAQQPELVSVKMQGALAQGHETAEQPQAMEKVGAKPTPVVDKVSGGVTVETLLKPTATLTQLNVIPRDNGEQPLPGLIAVTSDNSEMPMVAVPSAKREGNKEEMSDTSVSQDRSDSSGSTVKQPIVASFESLREATSSVPLAESQENTLGDDQTHLPTTQQLAGQPLATQPPAVTQPEEMKTPSKAEMTALPEPVATESEPTAGRRTLSYTFTQWTNSPMVKFELSKAGELTAMTDSAEVQLALQNNHHLLESENPLDFRDERHDEERRGQQQSEQEDEK</sequence>
<dbReference type="Pfam" id="PF02510">
    <property type="entry name" value="SPAN"/>
    <property type="match status" value="1"/>
</dbReference>
<feature type="region of interest" description="Disordered" evidence="1">
    <location>
        <begin position="335"/>
        <end position="370"/>
    </location>
</feature>
<accession>R4TUD5</accession>
<feature type="region of interest" description="Disordered" evidence="1">
    <location>
        <begin position="1"/>
        <end position="35"/>
    </location>
</feature>
<feature type="compositionally biased region" description="Polar residues" evidence="1">
    <location>
        <begin position="25"/>
        <end position="35"/>
    </location>
</feature>
<feature type="compositionally biased region" description="Low complexity" evidence="1">
    <location>
        <begin position="196"/>
        <end position="209"/>
    </location>
</feature>
<feature type="domain" description="Surface presentation of antigen" evidence="2">
    <location>
        <begin position="296"/>
        <end position="369"/>
    </location>
</feature>
<protein>
    <submittedName>
        <fullName evidence="3">Type III secretion protein</fullName>
    </submittedName>
</protein>
<dbReference type="InterPro" id="IPR056746">
    <property type="entry name" value="SPAN_dom"/>
</dbReference>
<evidence type="ECO:0000256" key="1">
    <source>
        <dbReference type="SAM" id="MobiDB-lite"/>
    </source>
</evidence>
<name>R4TUD5_YEREN</name>
<feature type="region of interest" description="Disordered" evidence="1">
    <location>
        <begin position="182"/>
        <end position="212"/>
    </location>
</feature>
<evidence type="ECO:0000313" key="3">
    <source>
        <dbReference type="EMBL" id="AGM14897.1"/>
    </source>
</evidence>
<dbReference type="RefSeq" id="WP_005173748.1">
    <property type="nucleotide sequence ID" value="NZ_CAADJK010000001.1"/>
</dbReference>
<dbReference type="EMBL" id="KC784374">
    <property type="protein sequence ID" value="AGM14897.1"/>
    <property type="molecule type" value="Genomic_DNA"/>
</dbReference>